<evidence type="ECO:0000313" key="2">
    <source>
        <dbReference type="Proteomes" id="UP000008209"/>
    </source>
</evidence>
<dbReference type="AlphaFoldDB" id="E6XGY4"/>
<dbReference type="GO" id="GO:0003677">
    <property type="term" value="F:DNA binding"/>
    <property type="evidence" value="ECO:0007669"/>
    <property type="project" value="InterPro"/>
</dbReference>
<evidence type="ECO:0000313" key="1">
    <source>
        <dbReference type="EMBL" id="ADV56257.1"/>
    </source>
</evidence>
<accession>E6XGY4</accession>
<proteinExistence type="predicted"/>
<gene>
    <name evidence="1" type="ordered locus">Sput200_3891</name>
</gene>
<sequence length="445" mass="49252">MTTSIDNYSKISGLLEPLAQEVGMDVQTYHECVYNMIFGSMLNKGELVTASHVYQLAALCRKYGVNPFLNQVYAVAKGGVIRFSLTVDGWLQVLLSHSEYESHEYVYADKTVKTPIDGHQTPEWVQMVINFKDGRKFAGLREYYMENRNNMDSWQKLPTRMTSIRATCQAVRFGLSIAGFYDDEPENNGTKSSAAALAAAAPAAIVVEDSALVVEDAAPVVVDSEPVVEELAPATVDEAVTDVKPVPVTYDYTQEWNQYIAEQTAIHGELATLAATAFENFLSTKQSQISCFNEKQWAMAQRFVQETIQSTKAALEAEVVEEIIEAEVVEEIIEAEVIDLIVEPIVEHDDSVIEVVDAVSVEIEPQSSVVDVDAMSDEATNDEFDFTVISNGTRQAIQKASNLAIRQGNVMGLTKLRAFFQNDVEIAYLNKIIAETARKIGTNQK</sequence>
<dbReference type="GO" id="GO:0006259">
    <property type="term" value="P:DNA metabolic process"/>
    <property type="evidence" value="ECO:0007669"/>
    <property type="project" value="InterPro"/>
</dbReference>
<dbReference type="PATRIC" id="fig|399804.5.peg.3997"/>
<dbReference type="HOGENOM" id="CLU_615221_0_0_6"/>
<protein>
    <submittedName>
        <fullName evidence="1">DNA single-strand annealing protein RecT-like protein</fullName>
    </submittedName>
</protein>
<reference evidence="1 2" key="1">
    <citation type="submission" date="2011-01" db="EMBL/GenBank/DDBJ databases">
        <title>Complete sequence of Shewanella putrefaciens 200.</title>
        <authorList>
            <consortium name="US DOE Joint Genome Institute"/>
            <person name="Lucas S."/>
            <person name="Copeland A."/>
            <person name="Lapidus A."/>
            <person name="Cheng J.-F."/>
            <person name="Bruce D."/>
            <person name="Goodwin L."/>
            <person name="Pitluck S."/>
            <person name="Munk A.C."/>
            <person name="Detter J.C."/>
            <person name="Han C."/>
            <person name="Tapia R."/>
            <person name="Land M."/>
            <person name="Hauser L."/>
            <person name="Chang Y.-J."/>
            <person name="Jeffries C."/>
            <person name="Kyrpides N."/>
            <person name="Ivanova N."/>
            <person name="Mikhailova N."/>
            <person name="Kolker E."/>
            <person name="Lawrence C."/>
            <person name="McCue L.A."/>
            <person name="DiChristina T."/>
            <person name="Nealson K."/>
            <person name="Fredrickson J.K."/>
            <person name="Woyke T."/>
        </authorList>
    </citation>
    <scope>NUCLEOTIDE SEQUENCE [LARGE SCALE GENOMIC DNA]</scope>
    <source>
        <strain evidence="1 2">200</strain>
    </source>
</reference>
<dbReference type="EMBL" id="CP002457">
    <property type="protein sequence ID" value="ADV56257.1"/>
    <property type="molecule type" value="Genomic_DNA"/>
</dbReference>
<dbReference type="OrthoDB" id="8909920at2"/>
<name>E6XGY4_SHEP2</name>
<dbReference type="KEGG" id="shp:Sput200_3891"/>
<organism evidence="1 2">
    <name type="scientific">Shewanella putrefaciens (strain 200)</name>
    <dbReference type="NCBI Taxonomy" id="399804"/>
    <lineage>
        <taxon>Bacteria</taxon>
        <taxon>Pseudomonadati</taxon>
        <taxon>Pseudomonadota</taxon>
        <taxon>Gammaproteobacteria</taxon>
        <taxon>Alteromonadales</taxon>
        <taxon>Shewanellaceae</taxon>
        <taxon>Shewanella</taxon>
    </lineage>
</organism>
<dbReference type="Proteomes" id="UP000008209">
    <property type="component" value="Chromosome"/>
</dbReference>